<name>A0ABR1CVU6_NECAM</name>
<keyword evidence="2" id="KW-1185">Reference proteome</keyword>
<reference evidence="1 2" key="1">
    <citation type="submission" date="2023-08" db="EMBL/GenBank/DDBJ databases">
        <title>A Necator americanus chromosomal reference genome.</title>
        <authorList>
            <person name="Ilik V."/>
            <person name="Petrzelkova K.J."/>
            <person name="Pardy F."/>
            <person name="Fuh T."/>
            <person name="Niatou-Singa F.S."/>
            <person name="Gouil Q."/>
            <person name="Baker L."/>
            <person name="Ritchie M.E."/>
            <person name="Jex A.R."/>
            <person name="Gazzola D."/>
            <person name="Li H."/>
            <person name="Toshio Fujiwara R."/>
            <person name="Zhan B."/>
            <person name="Aroian R.V."/>
            <person name="Pafco B."/>
            <person name="Schwarz E.M."/>
        </authorList>
    </citation>
    <scope>NUCLEOTIDE SEQUENCE [LARGE SCALE GENOMIC DNA]</scope>
    <source>
        <strain evidence="1 2">Aroian</strain>
        <tissue evidence="1">Whole animal</tissue>
    </source>
</reference>
<evidence type="ECO:0000313" key="1">
    <source>
        <dbReference type="EMBL" id="KAK6742449.1"/>
    </source>
</evidence>
<proteinExistence type="predicted"/>
<dbReference type="EMBL" id="JAVFWL010000003">
    <property type="protein sequence ID" value="KAK6742449.1"/>
    <property type="molecule type" value="Genomic_DNA"/>
</dbReference>
<gene>
    <name evidence="1" type="primary">Necator_chrIII.g10754</name>
    <name evidence="1" type="ORF">RB195_009989</name>
</gene>
<dbReference type="Proteomes" id="UP001303046">
    <property type="component" value="Unassembled WGS sequence"/>
</dbReference>
<sequence length="87" mass="9640">MELEHKRLASINPPRIYECVHFNSEAVEVYEPVSSPYKPIQRLKGGGQLIYQIIGMECLGIFNAFSSSATNRGDEAAKAAFADHGRL</sequence>
<comment type="caution">
    <text evidence="1">The sequence shown here is derived from an EMBL/GenBank/DDBJ whole genome shotgun (WGS) entry which is preliminary data.</text>
</comment>
<accession>A0ABR1CVU6</accession>
<protein>
    <submittedName>
        <fullName evidence="1">Uncharacterized protein</fullName>
    </submittedName>
</protein>
<organism evidence="1 2">
    <name type="scientific">Necator americanus</name>
    <name type="common">Human hookworm</name>
    <dbReference type="NCBI Taxonomy" id="51031"/>
    <lineage>
        <taxon>Eukaryota</taxon>
        <taxon>Metazoa</taxon>
        <taxon>Ecdysozoa</taxon>
        <taxon>Nematoda</taxon>
        <taxon>Chromadorea</taxon>
        <taxon>Rhabditida</taxon>
        <taxon>Rhabditina</taxon>
        <taxon>Rhabditomorpha</taxon>
        <taxon>Strongyloidea</taxon>
        <taxon>Ancylostomatidae</taxon>
        <taxon>Bunostominae</taxon>
        <taxon>Necator</taxon>
    </lineage>
</organism>
<evidence type="ECO:0000313" key="2">
    <source>
        <dbReference type="Proteomes" id="UP001303046"/>
    </source>
</evidence>